<reference evidence="1" key="1">
    <citation type="submission" date="2020-03" db="EMBL/GenBank/DDBJ databases">
        <title>The deep terrestrial virosphere.</title>
        <authorList>
            <person name="Holmfeldt K."/>
            <person name="Nilsson E."/>
            <person name="Simone D."/>
            <person name="Lopez-Fernandez M."/>
            <person name="Wu X."/>
            <person name="de Brujin I."/>
            <person name="Lundin D."/>
            <person name="Andersson A."/>
            <person name="Bertilsson S."/>
            <person name="Dopson M."/>
        </authorList>
    </citation>
    <scope>NUCLEOTIDE SEQUENCE</scope>
    <source>
        <strain evidence="1">MM415A01985</strain>
    </source>
</reference>
<dbReference type="EMBL" id="MT142103">
    <property type="protein sequence ID" value="QJA74516.1"/>
    <property type="molecule type" value="Genomic_DNA"/>
</dbReference>
<evidence type="ECO:0000313" key="1">
    <source>
        <dbReference type="EMBL" id="QJA74516.1"/>
    </source>
</evidence>
<dbReference type="InterPro" id="IPR008767">
    <property type="entry name" value="Phage_SPP1_head-tail_adaptor"/>
</dbReference>
<accession>A0A6M3JWS9</accession>
<dbReference type="AlphaFoldDB" id="A0A6M3JWS9"/>
<gene>
    <name evidence="1" type="ORF">MM415A01985_0003</name>
</gene>
<dbReference type="Pfam" id="PF05521">
    <property type="entry name" value="Phage_HCP"/>
    <property type="match status" value="1"/>
</dbReference>
<name>A0A6M3JWS9_9ZZZZ</name>
<proteinExistence type="predicted"/>
<dbReference type="Gene3D" id="2.40.10.270">
    <property type="entry name" value="Bacteriophage SPP1 head-tail adaptor protein"/>
    <property type="match status" value="1"/>
</dbReference>
<sequence length="106" mass="12421">MRAGQLRNRITLRKPVYSVSSFNETVVSYTDVATVWAYIEWGSGRRYMEASQLNSEVQGVISIRYRTDVKPEWRIEYGTRTILILSIANVVERDRQLQLNCKEFQD</sequence>
<dbReference type="NCBIfam" id="TIGR01563">
    <property type="entry name" value="gp16_SPP1"/>
    <property type="match status" value="1"/>
</dbReference>
<dbReference type="InterPro" id="IPR038666">
    <property type="entry name" value="SSP1_head-tail_sf"/>
</dbReference>
<organism evidence="1">
    <name type="scientific">viral metagenome</name>
    <dbReference type="NCBI Taxonomy" id="1070528"/>
    <lineage>
        <taxon>unclassified sequences</taxon>
        <taxon>metagenomes</taxon>
        <taxon>organismal metagenomes</taxon>
    </lineage>
</organism>
<protein>
    <submittedName>
        <fullName evidence="1">Putative head-tail joining protein</fullName>
    </submittedName>
</protein>